<accession>Q2RS83</accession>
<protein>
    <recommendedName>
        <fullName evidence="2">Porin domain-containing protein</fullName>
    </recommendedName>
</protein>
<keyword evidence="1" id="KW-0732">Signal</keyword>
<evidence type="ECO:0000313" key="4">
    <source>
        <dbReference type="Proteomes" id="UP000001929"/>
    </source>
</evidence>
<gene>
    <name evidence="3" type="ordered locus">Rru_A2212</name>
</gene>
<dbReference type="RefSeq" id="WP_011389867.1">
    <property type="nucleotide sequence ID" value="NC_007643.1"/>
</dbReference>
<name>Q2RS83_RHORT</name>
<dbReference type="InterPro" id="IPR023614">
    <property type="entry name" value="Porin_dom_sf"/>
</dbReference>
<keyword evidence="4" id="KW-1185">Reference proteome</keyword>
<reference evidence="3 4" key="1">
    <citation type="journal article" date="2011" name="Stand. Genomic Sci.">
        <title>Complete genome sequence of Rhodospirillum rubrum type strain (S1).</title>
        <authorList>
            <person name="Munk A.C."/>
            <person name="Copeland A."/>
            <person name="Lucas S."/>
            <person name="Lapidus A."/>
            <person name="Del Rio T.G."/>
            <person name="Barry K."/>
            <person name="Detter J.C."/>
            <person name="Hammon N."/>
            <person name="Israni S."/>
            <person name="Pitluck S."/>
            <person name="Brettin T."/>
            <person name="Bruce D."/>
            <person name="Han C."/>
            <person name="Tapia R."/>
            <person name="Gilna P."/>
            <person name="Schmutz J."/>
            <person name="Larimer F."/>
            <person name="Land M."/>
            <person name="Kyrpides N.C."/>
            <person name="Mavromatis K."/>
            <person name="Richardson P."/>
            <person name="Rohde M."/>
            <person name="Goker M."/>
            <person name="Klenk H.P."/>
            <person name="Zhang Y."/>
            <person name="Roberts G.P."/>
            <person name="Reslewic S."/>
            <person name="Schwartz D.C."/>
        </authorList>
    </citation>
    <scope>NUCLEOTIDE SEQUENCE [LARGE SCALE GENOMIC DNA]</scope>
    <source>
        <strain evidence="4">ATCC 11170 / ATH 1.1.1 / DSM 467 / LMG 4362 / NCIMB 8255 / S1</strain>
    </source>
</reference>
<feature type="signal peptide" evidence="1">
    <location>
        <begin position="1"/>
        <end position="23"/>
    </location>
</feature>
<dbReference type="EnsemblBacteria" id="ABC23012">
    <property type="protein sequence ID" value="ABC23012"/>
    <property type="gene ID" value="Rru_A2212"/>
</dbReference>
<dbReference type="HOGENOM" id="CLU_062803_0_0_5"/>
<dbReference type="Proteomes" id="UP000001929">
    <property type="component" value="Chromosome"/>
</dbReference>
<proteinExistence type="predicted"/>
<dbReference type="EMBL" id="CP000230">
    <property type="protein sequence ID" value="ABC23012.1"/>
    <property type="molecule type" value="Genomic_DNA"/>
</dbReference>
<dbReference type="Pfam" id="PF13609">
    <property type="entry name" value="Porin_4"/>
    <property type="match status" value="1"/>
</dbReference>
<sequence>MKKILFGSTMLVAVGALTGTAVAADPISLSLGGKQEQYFGGVSTFKDGNREDGFGVDTDTEVYFKGSTTLDNGITVAAMIQLEAEADNAVNADEQYVTVSGAFGKIQAGQKEGAFDQLTVYAPVVGWVSLNDTADWLGYAGTSSFARGSNYYNLDQTLNDDDAKISYFTPKFYGFSAGASYTPQPGGSLVPATKKNRDLAQFGIGYDNKFGDIGVKASATAATQSNFWIYQGGLSANYAGFTLGGTYTEIDDESASSGTVYSTAPSSEGRLWSAGLSYATGPYSVGFAYAQTNHKSGGDNAIYKLGADYKMGPGISLVGNVFYGENDSNTAAGSREGVGAVTGIVLAF</sequence>
<dbReference type="SUPFAM" id="SSF56935">
    <property type="entry name" value="Porins"/>
    <property type="match status" value="1"/>
</dbReference>
<evidence type="ECO:0000256" key="1">
    <source>
        <dbReference type="SAM" id="SignalP"/>
    </source>
</evidence>
<dbReference type="AlphaFoldDB" id="Q2RS83"/>
<evidence type="ECO:0000259" key="2">
    <source>
        <dbReference type="Pfam" id="PF13609"/>
    </source>
</evidence>
<evidence type="ECO:0000313" key="3">
    <source>
        <dbReference type="EMBL" id="ABC23012.1"/>
    </source>
</evidence>
<dbReference type="InterPro" id="IPR033900">
    <property type="entry name" value="Gram_neg_porin_domain"/>
</dbReference>
<dbReference type="PATRIC" id="fig|269796.9.peg.2309"/>
<feature type="domain" description="Porin" evidence="2">
    <location>
        <begin position="12"/>
        <end position="328"/>
    </location>
</feature>
<dbReference type="STRING" id="269796.Rru_A2212"/>
<feature type="chain" id="PRO_5004214786" description="Porin domain-containing protein" evidence="1">
    <location>
        <begin position="24"/>
        <end position="348"/>
    </location>
</feature>
<dbReference type="Gene3D" id="2.40.160.10">
    <property type="entry name" value="Porin"/>
    <property type="match status" value="1"/>
</dbReference>
<organism evidence="3 4">
    <name type="scientific">Rhodospirillum rubrum (strain ATCC 11170 / ATH 1.1.1 / DSM 467 / LMG 4362 / NCIMB 8255 / S1)</name>
    <dbReference type="NCBI Taxonomy" id="269796"/>
    <lineage>
        <taxon>Bacteria</taxon>
        <taxon>Pseudomonadati</taxon>
        <taxon>Pseudomonadota</taxon>
        <taxon>Alphaproteobacteria</taxon>
        <taxon>Rhodospirillales</taxon>
        <taxon>Rhodospirillaceae</taxon>
        <taxon>Rhodospirillum</taxon>
    </lineage>
</organism>
<dbReference type="eggNOG" id="COG3203">
    <property type="taxonomic scope" value="Bacteria"/>
</dbReference>
<dbReference type="KEGG" id="rru:Rru_A2212"/>
<dbReference type="GO" id="GO:0015288">
    <property type="term" value="F:porin activity"/>
    <property type="evidence" value="ECO:0007669"/>
    <property type="project" value="InterPro"/>
</dbReference>
<dbReference type="GO" id="GO:0016020">
    <property type="term" value="C:membrane"/>
    <property type="evidence" value="ECO:0007669"/>
    <property type="project" value="InterPro"/>
</dbReference>